<protein>
    <submittedName>
        <fullName evidence="3">Tetratricopeptide repeat-containing protein</fullName>
    </submittedName>
</protein>
<feature type="compositionally biased region" description="Basic and acidic residues" evidence="1">
    <location>
        <begin position="754"/>
        <end position="763"/>
    </location>
</feature>
<dbReference type="SUPFAM" id="SSF48452">
    <property type="entry name" value="TPR-like"/>
    <property type="match status" value="1"/>
</dbReference>
<keyword evidence="4" id="KW-1185">Reference proteome</keyword>
<dbReference type="InterPro" id="IPR034085">
    <property type="entry name" value="TOG"/>
</dbReference>
<dbReference type="eggNOG" id="KOG4825">
    <property type="taxonomic scope" value="Eukaryota"/>
</dbReference>
<dbReference type="SMART" id="SM00028">
    <property type="entry name" value="TPR"/>
    <property type="match status" value="2"/>
</dbReference>
<dbReference type="Pfam" id="PF13424">
    <property type="entry name" value="TPR_12"/>
    <property type="match status" value="1"/>
</dbReference>
<feature type="region of interest" description="Disordered" evidence="1">
    <location>
        <begin position="189"/>
        <end position="214"/>
    </location>
</feature>
<dbReference type="RefSeq" id="XP_007515675.1">
    <property type="nucleotide sequence ID" value="XM_007515613.1"/>
</dbReference>
<dbReference type="InterPro" id="IPR011990">
    <property type="entry name" value="TPR-like_helical_dom_sf"/>
</dbReference>
<feature type="domain" description="UVR" evidence="2">
    <location>
        <begin position="223"/>
        <end position="258"/>
    </location>
</feature>
<dbReference type="SMART" id="SM01349">
    <property type="entry name" value="TOG"/>
    <property type="match status" value="1"/>
</dbReference>
<feature type="compositionally biased region" description="Polar residues" evidence="1">
    <location>
        <begin position="1"/>
        <end position="12"/>
    </location>
</feature>
<dbReference type="Gene3D" id="1.25.40.10">
    <property type="entry name" value="Tetratricopeptide repeat domain"/>
    <property type="match status" value="1"/>
</dbReference>
<evidence type="ECO:0000313" key="3">
    <source>
        <dbReference type="EMBL" id="CCO14554.1"/>
    </source>
</evidence>
<dbReference type="InterPro" id="IPR016024">
    <property type="entry name" value="ARM-type_fold"/>
</dbReference>
<dbReference type="eggNOG" id="KOG1840">
    <property type="taxonomic scope" value="Eukaryota"/>
</dbReference>
<dbReference type="PROSITE" id="PS50151">
    <property type="entry name" value="UVR"/>
    <property type="match status" value="1"/>
</dbReference>
<name>K8EA54_9CHLO</name>
<feature type="region of interest" description="Disordered" evidence="1">
    <location>
        <begin position="615"/>
        <end position="639"/>
    </location>
</feature>
<evidence type="ECO:0000313" key="4">
    <source>
        <dbReference type="Proteomes" id="UP000198341"/>
    </source>
</evidence>
<feature type="compositionally biased region" description="Polar residues" evidence="1">
    <location>
        <begin position="23"/>
        <end position="36"/>
    </location>
</feature>
<reference evidence="3 4" key="1">
    <citation type="submission" date="2011-10" db="EMBL/GenBank/DDBJ databases">
        <authorList>
            <person name="Genoscope - CEA"/>
        </authorList>
    </citation>
    <scope>NUCLEOTIDE SEQUENCE [LARGE SCALE GENOMIC DNA]</scope>
    <source>
        <strain evidence="3 4">RCC 1105</strain>
    </source>
</reference>
<dbReference type="OrthoDB" id="66599at2759"/>
<organism evidence="3 4">
    <name type="scientific">Bathycoccus prasinos</name>
    <dbReference type="NCBI Taxonomy" id="41875"/>
    <lineage>
        <taxon>Eukaryota</taxon>
        <taxon>Viridiplantae</taxon>
        <taxon>Chlorophyta</taxon>
        <taxon>Mamiellophyceae</taxon>
        <taxon>Mamiellales</taxon>
        <taxon>Bathycoccaceae</taxon>
        <taxon>Bathycoccus</taxon>
    </lineage>
</organism>
<dbReference type="SUPFAM" id="SSF48371">
    <property type="entry name" value="ARM repeat"/>
    <property type="match status" value="1"/>
</dbReference>
<accession>K8EA54</accession>
<dbReference type="Proteomes" id="UP000198341">
    <property type="component" value="Chromosome 1"/>
</dbReference>
<dbReference type="InterPro" id="IPR001943">
    <property type="entry name" value="UVR_dom"/>
</dbReference>
<dbReference type="Pfam" id="PF02151">
    <property type="entry name" value="UVR"/>
    <property type="match status" value="1"/>
</dbReference>
<dbReference type="KEGG" id="bpg:Bathy01g06710"/>
<dbReference type="InterPro" id="IPR052607">
    <property type="entry name" value="CEP104-like"/>
</dbReference>
<feature type="compositionally biased region" description="Polar residues" evidence="1">
    <location>
        <begin position="412"/>
        <end position="422"/>
    </location>
</feature>
<feature type="region of interest" description="Disordered" evidence="1">
    <location>
        <begin position="754"/>
        <end position="778"/>
    </location>
</feature>
<dbReference type="PANTHER" id="PTHR13371:SF0">
    <property type="entry name" value="CENTROSOMAL PROTEIN OF 104 KDA"/>
    <property type="match status" value="1"/>
</dbReference>
<dbReference type="InterPro" id="IPR019734">
    <property type="entry name" value="TPR_rpt"/>
</dbReference>
<proteinExistence type="predicted"/>
<dbReference type="Pfam" id="PF21038">
    <property type="entry name" value="CEP104_N"/>
    <property type="match status" value="1"/>
</dbReference>
<sequence>MTQNSSPLTTTTENEDPKKKTTGGASTSAGWCSRKNPTQNEKQTLILKLVNKKATVHRLLLTSHAYKIASKVHVSAVTVNEKTGTEETKKLGYVSFTENRESNFYARELKTIHLVAENCVGLKLEFDEAYVNEKNEHKQIGIAKIQIIGMTLEQKMANANNANNSLFAAAARTPEAKIVNSNARSMHLSSSFTTTTRKNNATTNTTFTSPPMFENAPCDAKTARRIQETQALKQKAVEVEDYDEAKRLRDVMSRLRKFGAAVAALEAKKMNAVRLEDYDTAKTLKAEIEKMDFDAFEKSTTTTHQNNNNNNSAASSPILGMRVKNDENGNEIVVNATNKSFDFDPDDGGAKGKSVAAQFPLSENTNTRPDDASAIGLSNDEIPARASGRAKSPPTSPGLQSGNSDGDGGSSFTPVSRFSSLGSEIMKNGENSTPQTTTAEEEEETLQLSASEERDMEPMFAIFSADVVARLIKSERWRTRDAALTEMNTVLLSAKSVTVEDTNQFFVSVCRVLAQKCLCDKIASAFIRACETLRILCTFCCEKTNFNAKSSGGTNVSAVLSIEVVPFLLERLAEAHARARDAAKETLAHVASTVEKQHESFIILEKIVEAQKKKVGSSGGKGKGSSGRSSSSSSSIVSSASSKPVAPRAMVKRLETLGLICSSFGMNTSHGVHAVNAASKALTFCCENLENNSGEVRKAAVESLAFIGTFTGRSKVRDKLPKTLKSSIRDAVERAVDAKVSSVEDKNKNNDDEVIIDLKKKPSESATKNQTSSSRVAVEKEAASKVFEAPSNSFEFKKKSAASETDKAIFSRPREGEKQPEVDSEDDSDDDSNDDDEDEDDYPSIEELQRELSALSVTKGTRHPDYARVLVDLAAAKSDQEDYLGAVPLYEQALRIQENALGDDHPSSVQTLTDLAICRLDLGETNKGKPLLERALVLQKQQLGDDHADVIAIREVLMSL</sequence>
<dbReference type="Gene3D" id="1.25.10.10">
    <property type="entry name" value="Leucine-rich Repeat Variant"/>
    <property type="match status" value="1"/>
</dbReference>
<evidence type="ECO:0000256" key="1">
    <source>
        <dbReference type="SAM" id="MobiDB-lite"/>
    </source>
</evidence>
<evidence type="ECO:0000259" key="2">
    <source>
        <dbReference type="PROSITE" id="PS50151"/>
    </source>
</evidence>
<feature type="region of interest" description="Disordered" evidence="1">
    <location>
        <begin position="1"/>
        <end position="36"/>
    </location>
</feature>
<dbReference type="GO" id="GO:0005929">
    <property type="term" value="C:cilium"/>
    <property type="evidence" value="ECO:0007669"/>
    <property type="project" value="TreeGrafter"/>
</dbReference>
<dbReference type="GeneID" id="19018406"/>
<feature type="compositionally biased region" description="Polar residues" evidence="1">
    <location>
        <begin position="764"/>
        <end position="775"/>
    </location>
</feature>
<feature type="region of interest" description="Disordered" evidence="1">
    <location>
        <begin position="339"/>
        <end position="451"/>
    </location>
</feature>
<feature type="compositionally biased region" description="Basic and acidic residues" evidence="1">
    <location>
        <begin position="805"/>
        <end position="821"/>
    </location>
</feature>
<dbReference type="PANTHER" id="PTHR13371">
    <property type="entry name" value="GLYCINE-, GLUTAMATE-, THIENYLCYCLOHEXYLPIPERIDINE-BINDING PROTEIN"/>
    <property type="match status" value="1"/>
</dbReference>
<feature type="compositionally biased region" description="Low complexity" evidence="1">
    <location>
        <begin position="193"/>
        <end position="208"/>
    </location>
</feature>
<gene>
    <name evidence="3" type="ORF">Bathy01g06710</name>
</gene>
<dbReference type="InterPro" id="IPR011989">
    <property type="entry name" value="ARM-like"/>
</dbReference>
<feature type="compositionally biased region" description="Low complexity" evidence="1">
    <location>
        <begin position="626"/>
        <end position="639"/>
    </location>
</feature>
<dbReference type="EMBL" id="FO082278">
    <property type="protein sequence ID" value="CCO14554.1"/>
    <property type="molecule type" value="Genomic_DNA"/>
</dbReference>
<dbReference type="InterPro" id="IPR048739">
    <property type="entry name" value="CEP104_N"/>
</dbReference>
<feature type="compositionally biased region" description="Acidic residues" evidence="1">
    <location>
        <begin position="822"/>
        <end position="842"/>
    </location>
</feature>
<dbReference type="AlphaFoldDB" id="K8EA54"/>
<dbReference type="Pfam" id="PF21040">
    <property type="entry name" value="CEP104-like_TOG"/>
    <property type="match status" value="1"/>
</dbReference>
<feature type="region of interest" description="Disordered" evidence="1">
    <location>
        <begin position="805"/>
        <end position="842"/>
    </location>
</feature>